<feature type="domain" description="Reverse transcriptase" evidence="1">
    <location>
        <begin position="154"/>
        <end position="213"/>
    </location>
</feature>
<evidence type="ECO:0000313" key="3">
    <source>
        <dbReference type="Proteomes" id="UP000288805"/>
    </source>
</evidence>
<dbReference type="InterPro" id="IPR043502">
    <property type="entry name" value="DNA/RNA_pol_sf"/>
</dbReference>
<dbReference type="Gene3D" id="3.10.10.10">
    <property type="entry name" value="HIV Type 1 Reverse Transcriptase, subunit A, domain 1"/>
    <property type="match status" value="1"/>
</dbReference>
<dbReference type="SUPFAM" id="SSF56672">
    <property type="entry name" value="DNA/RNA polymerases"/>
    <property type="match status" value="1"/>
</dbReference>
<dbReference type="AlphaFoldDB" id="A0A438HMD4"/>
<organism evidence="2 3">
    <name type="scientific">Vitis vinifera</name>
    <name type="common">Grape</name>
    <dbReference type="NCBI Taxonomy" id="29760"/>
    <lineage>
        <taxon>Eukaryota</taxon>
        <taxon>Viridiplantae</taxon>
        <taxon>Streptophyta</taxon>
        <taxon>Embryophyta</taxon>
        <taxon>Tracheophyta</taxon>
        <taxon>Spermatophyta</taxon>
        <taxon>Magnoliopsida</taxon>
        <taxon>eudicotyledons</taxon>
        <taxon>Gunneridae</taxon>
        <taxon>Pentapetalae</taxon>
        <taxon>rosids</taxon>
        <taxon>Vitales</taxon>
        <taxon>Vitaceae</taxon>
        <taxon>Viteae</taxon>
        <taxon>Vitis</taxon>
    </lineage>
</organism>
<reference evidence="2 3" key="1">
    <citation type="journal article" date="2018" name="PLoS Genet.">
        <title>Population sequencing reveals clonal diversity and ancestral inbreeding in the grapevine cultivar Chardonnay.</title>
        <authorList>
            <person name="Roach M.J."/>
            <person name="Johnson D.L."/>
            <person name="Bohlmann J."/>
            <person name="van Vuuren H.J."/>
            <person name="Jones S.J."/>
            <person name="Pretorius I.S."/>
            <person name="Schmidt S.A."/>
            <person name="Borneman A.R."/>
        </authorList>
    </citation>
    <scope>NUCLEOTIDE SEQUENCE [LARGE SCALE GENOMIC DNA]</scope>
    <source>
        <strain evidence="3">cv. Chardonnay</strain>
        <tissue evidence="2">Leaf</tissue>
    </source>
</reference>
<dbReference type="CDD" id="cd01647">
    <property type="entry name" value="RT_LTR"/>
    <property type="match status" value="1"/>
</dbReference>
<dbReference type="InterPro" id="IPR043128">
    <property type="entry name" value="Rev_trsase/Diguanyl_cyclase"/>
</dbReference>
<accession>A0A438HMD4</accession>
<dbReference type="Pfam" id="PF00078">
    <property type="entry name" value="RVT_1"/>
    <property type="match status" value="1"/>
</dbReference>
<evidence type="ECO:0000259" key="1">
    <source>
        <dbReference type="Pfam" id="PF00078"/>
    </source>
</evidence>
<protein>
    <submittedName>
        <fullName evidence="2">Transposon Ty3-I Gag-Pol polyprotein</fullName>
    </submittedName>
</protein>
<dbReference type="Proteomes" id="UP000288805">
    <property type="component" value="Unassembled WGS sequence"/>
</dbReference>
<comment type="caution">
    <text evidence="2">The sequence shown here is derived from an EMBL/GenBank/DDBJ whole genome shotgun (WGS) entry which is preliminary data.</text>
</comment>
<sequence>MHQLGLRALKGLLNCNMSLSQSSKNNSITKKDKLLFTYITSLDFFKQVKDPNFVVALVVKGQFEATINIPTKVQEVLADFPDLSPSELPNELPPMRNIQHHIDLVPRASLPNLPHYRMSPTEHEELRQQLNELLDKGLIRENMSPCAVLALLTPKKDGSWRMCVDNRTINKIAVKYRFPIPHLNNMLDKLEGVVVFTKLDLRGDYHQIRIGPGNEWNMTFETKDGLYE</sequence>
<dbReference type="Gene3D" id="3.30.70.270">
    <property type="match status" value="1"/>
</dbReference>
<dbReference type="InterPro" id="IPR000477">
    <property type="entry name" value="RT_dom"/>
</dbReference>
<dbReference type="PANTHER" id="PTHR24559">
    <property type="entry name" value="TRANSPOSON TY3-I GAG-POL POLYPROTEIN"/>
    <property type="match status" value="1"/>
</dbReference>
<gene>
    <name evidence="2" type="primary">TY3B-I_289</name>
    <name evidence="2" type="ORF">CK203_037532</name>
</gene>
<dbReference type="PANTHER" id="PTHR24559:SF442">
    <property type="entry name" value="RNA-DIRECTED DNA POLYMERASE HOMOLOG"/>
    <property type="match status" value="1"/>
</dbReference>
<evidence type="ECO:0000313" key="2">
    <source>
        <dbReference type="EMBL" id="RVW85606.1"/>
    </source>
</evidence>
<dbReference type="EMBL" id="QGNW01000202">
    <property type="protein sequence ID" value="RVW85606.1"/>
    <property type="molecule type" value="Genomic_DNA"/>
</dbReference>
<name>A0A438HMD4_VITVI</name>
<dbReference type="InterPro" id="IPR053134">
    <property type="entry name" value="RNA-dir_DNA_polymerase"/>
</dbReference>
<proteinExistence type="predicted"/>